<name>A0A7C4KY28_9CHLR</name>
<protein>
    <submittedName>
        <fullName evidence="1">Uncharacterized protein</fullName>
    </submittedName>
</protein>
<gene>
    <name evidence="1" type="ORF">ENT17_02700</name>
</gene>
<dbReference type="EMBL" id="DSXR01000036">
    <property type="protein sequence ID" value="HGS86506.1"/>
    <property type="molecule type" value="Genomic_DNA"/>
</dbReference>
<evidence type="ECO:0000313" key="1">
    <source>
        <dbReference type="EMBL" id="HGS86506.1"/>
    </source>
</evidence>
<dbReference type="AlphaFoldDB" id="A0A7C4KY28"/>
<organism evidence="1">
    <name type="scientific">Bellilinea caldifistulae</name>
    <dbReference type="NCBI Taxonomy" id="360411"/>
    <lineage>
        <taxon>Bacteria</taxon>
        <taxon>Bacillati</taxon>
        <taxon>Chloroflexota</taxon>
        <taxon>Anaerolineae</taxon>
        <taxon>Anaerolineales</taxon>
        <taxon>Anaerolineaceae</taxon>
        <taxon>Bellilinea</taxon>
    </lineage>
</organism>
<sequence length="420" mass="47432">MSLNRLRRIVRNLLILLLLMLVQVRSEYNTADPVERVRRYTRWQEFDYVSWTLDALRLKQQQAALNLPRYLTLEQQRQIVLRYLERVERLNQVRAQINTLYADPNLPNPQQAAAALLAEQDALTREINQRLAPLAESVLQYQLSVVIAELGLGLGGQPIPPPLYHVTSLPYALIVSPREVIRQDADISLVADLSLDEIVRLESEVERGLNVSALVVPVGGVGTYPTMVMSTTDLNWLAEVIAHEWIHNTLTLRPLGALYYASPEMRTINETTASIAGKEIGAILIERFYPEKVPPPAAQPPSTQPEQPQEPPAFDFRAEMRETRVTVDALLAEGKIEEAEEYMEQRRRIFWENGYRIRRLNQAYFAFYGAYADQPGGAAGEDPVPAAVRALRAQSPSLAAFINRIAWVTSYEALTALLKP</sequence>
<accession>A0A7C4KY28</accession>
<comment type="caution">
    <text evidence="1">The sequence shown here is derived from an EMBL/GenBank/DDBJ whole genome shotgun (WGS) entry which is preliminary data.</text>
</comment>
<reference evidence="1" key="1">
    <citation type="journal article" date="2020" name="mSystems">
        <title>Genome- and Community-Level Interaction Insights into Carbon Utilization and Element Cycling Functions of Hydrothermarchaeota in Hydrothermal Sediment.</title>
        <authorList>
            <person name="Zhou Z."/>
            <person name="Liu Y."/>
            <person name="Xu W."/>
            <person name="Pan J."/>
            <person name="Luo Z.H."/>
            <person name="Li M."/>
        </authorList>
    </citation>
    <scope>NUCLEOTIDE SEQUENCE [LARGE SCALE GENOMIC DNA]</scope>
    <source>
        <strain evidence="1">SpSt-556</strain>
    </source>
</reference>
<proteinExistence type="predicted"/>